<dbReference type="InterPro" id="IPR002398">
    <property type="entry name" value="Pept_C14"/>
</dbReference>
<name>A0A195CUW5_9HYME</name>
<keyword evidence="4" id="KW-0378">Hydrolase</keyword>
<dbReference type="GO" id="GO:0045751">
    <property type="term" value="P:negative regulation of Toll signaling pathway"/>
    <property type="evidence" value="ECO:0007669"/>
    <property type="project" value="UniProtKB-ARBA"/>
</dbReference>
<evidence type="ECO:0000259" key="9">
    <source>
        <dbReference type="PROSITE" id="PS50208"/>
    </source>
</evidence>
<evidence type="ECO:0000313" key="10">
    <source>
        <dbReference type="EMBL" id="KYN04445.1"/>
    </source>
</evidence>
<feature type="domain" description="Caspase family p10" evidence="8">
    <location>
        <begin position="162"/>
        <end position="257"/>
    </location>
</feature>
<evidence type="ECO:0000256" key="6">
    <source>
        <dbReference type="ARBA" id="ARBA00023145"/>
    </source>
</evidence>
<dbReference type="EMBL" id="KQ977276">
    <property type="protein sequence ID" value="KYN04445.1"/>
    <property type="molecule type" value="Genomic_DNA"/>
</dbReference>
<evidence type="ECO:0000256" key="5">
    <source>
        <dbReference type="ARBA" id="ARBA00022807"/>
    </source>
</evidence>
<dbReference type="GO" id="GO:1990525">
    <property type="term" value="F:BIR domain binding"/>
    <property type="evidence" value="ECO:0007669"/>
    <property type="project" value="UniProtKB-ARBA"/>
</dbReference>
<dbReference type="GO" id="GO:0004197">
    <property type="term" value="F:cysteine-type endopeptidase activity"/>
    <property type="evidence" value="ECO:0007669"/>
    <property type="project" value="InterPro"/>
</dbReference>
<dbReference type="PANTHER" id="PTHR10454">
    <property type="entry name" value="CASPASE"/>
    <property type="match status" value="1"/>
</dbReference>
<evidence type="ECO:0000256" key="3">
    <source>
        <dbReference type="ARBA" id="ARBA00022703"/>
    </source>
</evidence>
<dbReference type="GO" id="GO:0043525">
    <property type="term" value="P:positive regulation of neuron apoptotic process"/>
    <property type="evidence" value="ECO:0007669"/>
    <property type="project" value="TreeGrafter"/>
</dbReference>
<evidence type="ECO:0000256" key="2">
    <source>
        <dbReference type="ARBA" id="ARBA00022670"/>
    </source>
</evidence>
<dbReference type="Gene3D" id="3.40.50.1460">
    <property type="match status" value="1"/>
</dbReference>
<dbReference type="InterPro" id="IPR001309">
    <property type="entry name" value="Pept_C14_p20"/>
</dbReference>
<keyword evidence="11" id="KW-1185">Reference proteome</keyword>
<reference evidence="10 11" key="1">
    <citation type="submission" date="2016-03" db="EMBL/GenBank/DDBJ databases">
        <title>Cyphomyrmex costatus WGS genome.</title>
        <authorList>
            <person name="Nygaard S."/>
            <person name="Hu H."/>
            <person name="Boomsma J."/>
            <person name="Zhang G."/>
        </authorList>
    </citation>
    <scope>NUCLEOTIDE SEQUENCE [LARGE SCALE GENOMIC DNA]</scope>
    <source>
        <strain evidence="10">MS0001</strain>
        <tissue evidence="10">Whole body</tissue>
    </source>
</reference>
<keyword evidence="2" id="KW-0645">Protease</keyword>
<dbReference type="GO" id="GO:0016322">
    <property type="term" value="P:neuron remodeling"/>
    <property type="evidence" value="ECO:0007669"/>
    <property type="project" value="UniProtKB-ARBA"/>
</dbReference>
<evidence type="ECO:0000313" key="11">
    <source>
        <dbReference type="Proteomes" id="UP000078542"/>
    </source>
</evidence>
<evidence type="ECO:0000256" key="7">
    <source>
        <dbReference type="RuleBase" id="RU003971"/>
    </source>
</evidence>
<dbReference type="PROSITE" id="PS50207">
    <property type="entry name" value="CASPASE_P10"/>
    <property type="match status" value="1"/>
</dbReference>
<dbReference type="SMART" id="SM00115">
    <property type="entry name" value="CASc"/>
    <property type="match status" value="1"/>
</dbReference>
<dbReference type="SUPFAM" id="SSF52129">
    <property type="entry name" value="Caspase-like"/>
    <property type="match status" value="1"/>
</dbReference>
<dbReference type="InterPro" id="IPR002138">
    <property type="entry name" value="Pept_C14_p10"/>
</dbReference>
<evidence type="ECO:0000256" key="1">
    <source>
        <dbReference type="ARBA" id="ARBA00010134"/>
    </source>
</evidence>
<dbReference type="CDD" id="cd00032">
    <property type="entry name" value="CASc"/>
    <property type="match status" value="1"/>
</dbReference>
<keyword evidence="6" id="KW-0865">Zymogen</keyword>
<accession>A0A195CUW5</accession>
<dbReference type="InterPro" id="IPR015917">
    <property type="entry name" value="Pept_C14A"/>
</dbReference>
<gene>
    <name evidence="10" type="ORF">ALC62_04669</name>
</gene>
<dbReference type="PANTHER" id="PTHR10454:SF232">
    <property type="entry name" value="AT03047P-RELATED"/>
    <property type="match status" value="1"/>
</dbReference>
<dbReference type="PRINTS" id="PR00376">
    <property type="entry name" value="IL1BCENZYME"/>
</dbReference>
<dbReference type="PROSITE" id="PS50208">
    <property type="entry name" value="CASPASE_P20"/>
    <property type="match status" value="1"/>
</dbReference>
<proteinExistence type="inferred from homology"/>
<dbReference type="InterPro" id="IPR029030">
    <property type="entry name" value="Caspase-like_dom_sf"/>
</dbReference>
<keyword evidence="5" id="KW-0788">Thiol protease</keyword>
<dbReference type="FunFam" id="3.40.50.1460:FF:000001">
    <property type="entry name" value="Caspase-3 preproprotein"/>
    <property type="match status" value="1"/>
</dbReference>
<dbReference type="GO" id="GO:0045476">
    <property type="term" value="P:nurse cell apoptotic process"/>
    <property type="evidence" value="ECO:0007669"/>
    <property type="project" value="UniProtKB-ARBA"/>
</dbReference>
<dbReference type="STRING" id="456900.A0A195CUW5"/>
<feature type="domain" description="Caspase family p20" evidence="9">
    <location>
        <begin position="16"/>
        <end position="140"/>
    </location>
</feature>
<protein>
    <submittedName>
        <fullName evidence="10">Caspase-1</fullName>
    </submittedName>
</protein>
<dbReference type="PROSITE" id="PS01122">
    <property type="entry name" value="CASPASE_CYS"/>
    <property type="match status" value="1"/>
</dbReference>
<organism evidence="10 11">
    <name type="scientific">Cyphomyrmex costatus</name>
    <dbReference type="NCBI Taxonomy" id="456900"/>
    <lineage>
        <taxon>Eukaryota</taxon>
        <taxon>Metazoa</taxon>
        <taxon>Ecdysozoa</taxon>
        <taxon>Arthropoda</taxon>
        <taxon>Hexapoda</taxon>
        <taxon>Insecta</taxon>
        <taxon>Pterygota</taxon>
        <taxon>Neoptera</taxon>
        <taxon>Endopterygota</taxon>
        <taxon>Hymenoptera</taxon>
        <taxon>Apocrita</taxon>
        <taxon>Aculeata</taxon>
        <taxon>Formicoidea</taxon>
        <taxon>Formicidae</taxon>
        <taxon>Myrmicinae</taxon>
        <taxon>Cyphomyrmex</taxon>
    </lineage>
</organism>
<dbReference type="AlphaFoldDB" id="A0A195CUW5"/>
<dbReference type="GO" id="GO:0005737">
    <property type="term" value="C:cytoplasm"/>
    <property type="evidence" value="ECO:0007669"/>
    <property type="project" value="TreeGrafter"/>
</dbReference>
<sequence length="263" mass="29896">MPVEMDANCYNMNHKNRGKCIIFNQEDFIVSTEMKREGSKNDVKRLEKSFGNLGFDIEVYNNYRFDEIQDVLKKVSQLDHTDNDCLCVIALTHGYSKNMLWASDSMYDSKDLWKIFTADKCLTLAGKPKLFIIQACRGDETDDGVELIASHFLKGTETDSGSSYSIPIQADFLLAHSSAENYYTWRNPDEGTWYIQSLCDVLDEHGTSMDLMNILTTTARKIATEHASVNPLFKTLDNKKQVSSVTTTLIRSVYFSPKSKQVT</sequence>
<evidence type="ECO:0000256" key="4">
    <source>
        <dbReference type="ARBA" id="ARBA00022801"/>
    </source>
</evidence>
<comment type="similarity">
    <text evidence="1 7">Belongs to the peptidase C14A family.</text>
</comment>
<dbReference type="InterPro" id="IPR033139">
    <property type="entry name" value="Caspase_cys_AS"/>
</dbReference>
<evidence type="ECO:0000259" key="8">
    <source>
        <dbReference type="PROSITE" id="PS50207"/>
    </source>
</evidence>
<keyword evidence="3" id="KW-0053">Apoptosis</keyword>
<dbReference type="Proteomes" id="UP000078542">
    <property type="component" value="Unassembled WGS sequence"/>
</dbReference>
<dbReference type="InterPro" id="IPR011600">
    <property type="entry name" value="Pept_C14_caspase"/>
</dbReference>
<dbReference type="Pfam" id="PF00656">
    <property type="entry name" value="Peptidase_C14"/>
    <property type="match status" value="1"/>
</dbReference>
<dbReference type="GO" id="GO:0006508">
    <property type="term" value="P:proteolysis"/>
    <property type="evidence" value="ECO:0007669"/>
    <property type="project" value="UniProtKB-KW"/>
</dbReference>